<dbReference type="PANTHER" id="PTHR43297:SF2">
    <property type="entry name" value="DIPEPTIDE TRANSPORT ATP-BINDING PROTEIN DPPD"/>
    <property type="match status" value="1"/>
</dbReference>
<dbReference type="GO" id="GO:0005886">
    <property type="term" value="C:plasma membrane"/>
    <property type="evidence" value="ECO:0007669"/>
    <property type="project" value="UniProtKB-SubCell"/>
</dbReference>
<dbReference type="InterPro" id="IPR013563">
    <property type="entry name" value="Oligopep_ABC_C"/>
</dbReference>
<dbReference type="GO" id="GO:0016887">
    <property type="term" value="F:ATP hydrolysis activity"/>
    <property type="evidence" value="ECO:0007669"/>
    <property type="project" value="InterPro"/>
</dbReference>
<dbReference type="InterPro" id="IPR050388">
    <property type="entry name" value="ABC_Ni/Peptide_Import"/>
</dbReference>
<dbReference type="InterPro" id="IPR003439">
    <property type="entry name" value="ABC_transporter-like_ATP-bd"/>
</dbReference>
<evidence type="ECO:0000256" key="4">
    <source>
        <dbReference type="ARBA" id="ARBA00022475"/>
    </source>
</evidence>
<dbReference type="SMART" id="SM00382">
    <property type="entry name" value="AAA"/>
    <property type="match status" value="1"/>
</dbReference>
<evidence type="ECO:0000313" key="9">
    <source>
        <dbReference type="EMBL" id="QKZ17813.1"/>
    </source>
</evidence>
<evidence type="ECO:0000256" key="6">
    <source>
        <dbReference type="ARBA" id="ARBA00022840"/>
    </source>
</evidence>
<dbReference type="GO" id="GO:0015833">
    <property type="term" value="P:peptide transport"/>
    <property type="evidence" value="ECO:0007669"/>
    <property type="project" value="InterPro"/>
</dbReference>
<accession>A0A7H8T2V4</accession>
<dbReference type="GO" id="GO:0005524">
    <property type="term" value="F:ATP binding"/>
    <property type="evidence" value="ECO:0007669"/>
    <property type="project" value="UniProtKB-KW"/>
</dbReference>
<protein>
    <submittedName>
        <fullName evidence="9">ABC transporter ATP-binding protein</fullName>
    </submittedName>
</protein>
<dbReference type="InterPro" id="IPR027417">
    <property type="entry name" value="P-loop_NTPase"/>
</dbReference>
<keyword evidence="5" id="KW-0547">Nucleotide-binding</keyword>
<keyword evidence="6 9" id="KW-0067">ATP-binding</keyword>
<dbReference type="FunFam" id="3.40.50.300:FF:000016">
    <property type="entry name" value="Oligopeptide ABC transporter ATP-binding component"/>
    <property type="match status" value="1"/>
</dbReference>
<sequence>MLLDIQNLTLGLPGTARPLLAEVSLRVGSGETVGLVGESGSGKSTTAKAVLRLLPEEASVAGRVLVDGDDVLALSGAALRAHRAGTVAMVHQDPRSALNPVRRVGDFLVERLTRTGAVDRRTARAKAVELLGAVGLSDPERRFGQRPHEMSGGMLQRVVIAGALAAEPRLLLADESTSALDVTTQAEILALLRSLREQRDLGMLFITHDLHLAAAFCDRVYVMYAGRVVEQQDAERLFTHARHPYTRGLLACSPELGDTERALRPIPARPPSLSDAFTGCPFATRCAHAEPECADWTPEPLPLPGGGTAACRRLTDLPDELSLTSALAKRSPA</sequence>
<dbReference type="Pfam" id="PF00005">
    <property type="entry name" value="ABC_tran"/>
    <property type="match status" value="1"/>
</dbReference>
<keyword evidence="3" id="KW-0813">Transport</keyword>
<name>A0A7H8T2V4_STRCX</name>
<gene>
    <name evidence="9" type="ORF">HUT05_10920</name>
</gene>
<keyword evidence="7" id="KW-0472">Membrane</keyword>
<dbReference type="EMBL" id="CP056041">
    <property type="protein sequence ID" value="QKZ17813.1"/>
    <property type="molecule type" value="Genomic_DNA"/>
</dbReference>
<evidence type="ECO:0000256" key="2">
    <source>
        <dbReference type="ARBA" id="ARBA00005417"/>
    </source>
</evidence>
<dbReference type="AlphaFoldDB" id="A0A7H8T2V4"/>
<comment type="similarity">
    <text evidence="2">Belongs to the ABC transporter superfamily.</text>
</comment>
<dbReference type="Gene3D" id="3.40.50.300">
    <property type="entry name" value="P-loop containing nucleotide triphosphate hydrolases"/>
    <property type="match status" value="1"/>
</dbReference>
<dbReference type="PROSITE" id="PS00211">
    <property type="entry name" value="ABC_TRANSPORTER_1"/>
    <property type="match status" value="1"/>
</dbReference>
<dbReference type="NCBIfam" id="TIGR01727">
    <property type="entry name" value="oligo_HPY"/>
    <property type="match status" value="1"/>
</dbReference>
<proteinExistence type="inferred from homology"/>
<evidence type="ECO:0000256" key="3">
    <source>
        <dbReference type="ARBA" id="ARBA00022448"/>
    </source>
</evidence>
<dbReference type="PROSITE" id="PS50893">
    <property type="entry name" value="ABC_TRANSPORTER_2"/>
    <property type="match status" value="1"/>
</dbReference>
<evidence type="ECO:0000313" key="10">
    <source>
        <dbReference type="Proteomes" id="UP000509418"/>
    </source>
</evidence>
<dbReference type="Proteomes" id="UP000509418">
    <property type="component" value="Chromosome"/>
</dbReference>
<reference evidence="9 10" key="1">
    <citation type="submission" date="2020-06" db="EMBL/GenBank/DDBJ databases">
        <title>Genome mining for natural products.</title>
        <authorList>
            <person name="Zhang B."/>
            <person name="Shi J."/>
            <person name="Ge H."/>
        </authorList>
    </citation>
    <scope>NUCLEOTIDE SEQUENCE [LARGE SCALE GENOMIC DNA]</scope>
    <source>
        <strain evidence="9 10">NA02069</strain>
    </source>
</reference>
<keyword evidence="4" id="KW-1003">Cell membrane</keyword>
<comment type="subcellular location">
    <subcellularLocation>
        <location evidence="1">Cell membrane</location>
        <topology evidence="1">Peripheral membrane protein</topology>
    </subcellularLocation>
</comment>
<organism evidence="9 10">
    <name type="scientific">Streptomyces chartreusis</name>
    <dbReference type="NCBI Taxonomy" id="1969"/>
    <lineage>
        <taxon>Bacteria</taxon>
        <taxon>Bacillati</taxon>
        <taxon>Actinomycetota</taxon>
        <taxon>Actinomycetes</taxon>
        <taxon>Kitasatosporales</taxon>
        <taxon>Streptomycetaceae</taxon>
        <taxon>Streptomyces</taxon>
    </lineage>
</organism>
<dbReference type="PANTHER" id="PTHR43297">
    <property type="entry name" value="OLIGOPEPTIDE TRANSPORT ATP-BINDING PROTEIN APPD"/>
    <property type="match status" value="1"/>
</dbReference>
<evidence type="ECO:0000256" key="5">
    <source>
        <dbReference type="ARBA" id="ARBA00022741"/>
    </source>
</evidence>
<evidence type="ECO:0000259" key="8">
    <source>
        <dbReference type="PROSITE" id="PS50893"/>
    </source>
</evidence>
<evidence type="ECO:0000256" key="1">
    <source>
        <dbReference type="ARBA" id="ARBA00004202"/>
    </source>
</evidence>
<evidence type="ECO:0000256" key="7">
    <source>
        <dbReference type="ARBA" id="ARBA00023136"/>
    </source>
</evidence>
<feature type="domain" description="ABC transporter" evidence="8">
    <location>
        <begin position="3"/>
        <end position="250"/>
    </location>
</feature>
<dbReference type="RefSeq" id="WP_176574977.1">
    <property type="nucleotide sequence ID" value="NZ_CBDRGH010000052.1"/>
</dbReference>
<keyword evidence="10" id="KW-1185">Reference proteome</keyword>
<dbReference type="Pfam" id="PF08352">
    <property type="entry name" value="oligo_HPY"/>
    <property type="match status" value="1"/>
</dbReference>
<dbReference type="InterPro" id="IPR017871">
    <property type="entry name" value="ABC_transporter-like_CS"/>
</dbReference>
<dbReference type="SUPFAM" id="SSF52540">
    <property type="entry name" value="P-loop containing nucleoside triphosphate hydrolases"/>
    <property type="match status" value="1"/>
</dbReference>
<dbReference type="InterPro" id="IPR003593">
    <property type="entry name" value="AAA+_ATPase"/>
</dbReference>
<dbReference type="CDD" id="cd03257">
    <property type="entry name" value="ABC_NikE_OppD_transporters"/>
    <property type="match status" value="1"/>
</dbReference>